<keyword evidence="1" id="KW-1133">Transmembrane helix</keyword>
<dbReference type="InParanoid" id="Q38E48"/>
<evidence type="ECO:0000313" key="2">
    <source>
        <dbReference type="EMBL" id="EAN76922.1"/>
    </source>
</evidence>
<keyword evidence="1" id="KW-0812">Transmembrane</keyword>
<organism evidence="2 3">
    <name type="scientific">Trypanosoma brucei brucei (strain 927/4 GUTat10.1)</name>
    <dbReference type="NCBI Taxonomy" id="185431"/>
    <lineage>
        <taxon>Eukaryota</taxon>
        <taxon>Discoba</taxon>
        <taxon>Euglenozoa</taxon>
        <taxon>Kinetoplastea</taxon>
        <taxon>Metakinetoplastina</taxon>
        <taxon>Trypanosomatida</taxon>
        <taxon>Trypanosomatidae</taxon>
        <taxon>Trypanosoma</taxon>
    </lineage>
</organism>
<protein>
    <submittedName>
        <fullName evidence="2">Uncharacterized protein</fullName>
    </submittedName>
</protein>
<name>Q38E48_TRYB2</name>
<evidence type="ECO:0000313" key="3">
    <source>
        <dbReference type="Proteomes" id="UP000008524"/>
    </source>
</evidence>
<evidence type="ECO:0000256" key="1">
    <source>
        <dbReference type="SAM" id="Phobius"/>
    </source>
</evidence>
<keyword evidence="3" id="KW-1185">Reference proteome</keyword>
<keyword evidence="1" id="KW-0472">Membrane</keyword>
<reference evidence="2 3" key="2">
    <citation type="journal article" date="2005" name="Science">
        <title>The genome of the African trypanosome Trypanosoma brucei.</title>
        <authorList>
            <person name="Berriman M."/>
            <person name="Ghedin E."/>
            <person name="Hertz-Fowler C."/>
            <person name="Blandin G."/>
            <person name="Renauld H."/>
            <person name="Bartholomeu D.C."/>
            <person name="Lennard N.J."/>
            <person name="Caler E."/>
            <person name="Hamlin N.E."/>
            <person name="Haas B."/>
            <person name="Bohme U."/>
            <person name="Hannick L."/>
            <person name="Aslett M.A."/>
            <person name="Shallom J."/>
            <person name="Marcello L."/>
            <person name="Hou L."/>
            <person name="Wickstead B."/>
            <person name="Alsmark U.C."/>
            <person name="Arrowsmith C."/>
            <person name="Atkin R.J."/>
            <person name="Barron A.J."/>
            <person name="Bringaud F."/>
            <person name="Brooks K."/>
            <person name="Carrington M."/>
            <person name="Cherevach I."/>
            <person name="Chillingworth T.J."/>
            <person name="Churcher C."/>
            <person name="Clark L.N."/>
            <person name="Corton C.H."/>
            <person name="Cronin A."/>
            <person name="Davies R.M."/>
            <person name="Doggett J."/>
            <person name="Djikeng A."/>
            <person name="Feldblyum T."/>
            <person name="Field M.C."/>
            <person name="Fraser A."/>
            <person name="Goodhead I."/>
            <person name="Hance Z."/>
            <person name="Harper D."/>
            <person name="Harris B.R."/>
            <person name="Hauser H."/>
            <person name="Hostetler J."/>
            <person name="Ivens A."/>
            <person name="Jagels K."/>
            <person name="Johnson D."/>
            <person name="Johnson J."/>
            <person name="Jones K."/>
            <person name="Kerhornou A.X."/>
            <person name="Koo H."/>
            <person name="Larke N."/>
            <person name="Landfear S."/>
            <person name="Larkin C."/>
            <person name="Leech V."/>
            <person name="Line A."/>
            <person name="Lord A."/>
            <person name="Macleod A."/>
            <person name="Mooney P.J."/>
            <person name="Moule S."/>
            <person name="Martin D.M."/>
            <person name="Morgan G.W."/>
            <person name="Mungall K."/>
            <person name="Norbertczak H."/>
            <person name="Ormond D."/>
            <person name="Pai G."/>
            <person name="Peacock C.S."/>
            <person name="Peterson J."/>
            <person name="Quail M.A."/>
            <person name="Rabbinowitsch E."/>
            <person name="Rajandream M.A."/>
            <person name="Reitter C."/>
            <person name="Salzberg S.L."/>
            <person name="Sanders M."/>
            <person name="Schobel S."/>
            <person name="Sharp S."/>
            <person name="Simmonds M."/>
            <person name="Simpson A.J."/>
            <person name="Tallon L."/>
            <person name="Turner C.M."/>
            <person name="Tait A."/>
            <person name="Tivey A.R."/>
            <person name="Van Aken S."/>
            <person name="Walker D."/>
            <person name="Wanless D."/>
            <person name="Wang S."/>
            <person name="White B."/>
            <person name="White O."/>
            <person name="Whitehead S."/>
            <person name="Woodward J."/>
            <person name="Wortman J."/>
            <person name="Adams M.D."/>
            <person name="Embley T.M."/>
            <person name="Gull K."/>
            <person name="Ullu E."/>
            <person name="Barry J.D."/>
            <person name="Fairlamb A.H."/>
            <person name="Opperdoes F."/>
            <person name="Barrell B.G."/>
            <person name="Donelson J.E."/>
            <person name="Hall N."/>
            <person name="Fraser C.M."/>
            <person name="Melville S.E."/>
            <person name="El-Sayed N.M."/>
        </authorList>
    </citation>
    <scope>NUCLEOTIDE SEQUENCE [LARGE SCALE GENOMIC DNA]</scope>
    <source>
        <strain evidence="2 3">927/4 GUTat10.1</strain>
    </source>
</reference>
<dbReference type="RefSeq" id="XP_827252.1">
    <property type="nucleotide sequence ID" value="XM_822159.1"/>
</dbReference>
<dbReference type="KEGG" id="tbr:Tb09.211.1080"/>
<dbReference type="AlphaFoldDB" id="Q38E48"/>
<dbReference type="EMBL" id="CM000207">
    <property type="protein sequence ID" value="EAN76922.1"/>
    <property type="molecule type" value="Genomic_DNA"/>
</dbReference>
<feature type="transmembrane region" description="Helical" evidence="1">
    <location>
        <begin position="82"/>
        <end position="99"/>
    </location>
</feature>
<reference evidence="2 3" key="1">
    <citation type="journal article" date="2005" name="Science">
        <title>Comparative genomics of trypanosomatid parasitic protozoa.</title>
        <authorList>
            <person name="El-Sayed N.M."/>
            <person name="Myler P.J."/>
            <person name="Blandin G."/>
            <person name="Berriman M."/>
            <person name="Crabtree J."/>
            <person name="Aggarwal G."/>
            <person name="Caler E."/>
            <person name="Renauld H."/>
            <person name="Worthey E.A."/>
            <person name="Hertz-Fowler C."/>
            <person name="Ghedin E."/>
            <person name="Peacock C."/>
            <person name="Bartholomeu D.C."/>
            <person name="Haas B.J."/>
            <person name="Tran A.N."/>
            <person name="Wortman J.R."/>
            <person name="Alsmark U.C."/>
            <person name="Angiuoli S."/>
            <person name="Anupama A."/>
            <person name="Badger J."/>
            <person name="Bringaud F."/>
            <person name="Cadag E."/>
            <person name="Carlton J.M."/>
            <person name="Cerqueira G.C."/>
            <person name="Creasy T."/>
            <person name="Delcher A.L."/>
            <person name="Djikeng A."/>
            <person name="Embley T.M."/>
            <person name="Hauser C."/>
            <person name="Ivens A.C."/>
            <person name="Kummerfeld S.K."/>
            <person name="Pereira-Leal J.B."/>
            <person name="Nilsson D."/>
            <person name="Peterson J."/>
            <person name="Salzberg S.L."/>
            <person name="Shallom J."/>
            <person name="Silva J.C."/>
            <person name="Sundaram J."/>
            <person name="Westenberger S."/>
            <person name="White O."/>
            <person name="Melville S.E."/>
            <person name="Donelson J.E."/>
            <person name="Andersson B."/>
            <person name="Stuart K.D."/>
            <person name="Hall N."/>
        </authorList>
    </citation>
    <scope>NUCLEOTIDE SEQUENCE [LARGE SCALE GENOMIC DNA]</scope>
    <source>
        <strain evidence="2 3">927/4 GUTat10.1</strain>
    </source>
</reference>
<accession>Q38E48</accession>
<gene>
    <name evidence="2" type="ORF">Tb09.211.1080</name>
</gene>
<proteinExistence type="predicted"/>
<dbReference type="PaxDb" id="5691-EAN76922"/>
<dbReference type="Proteomes" id="UP000008524">
    <property type="component" value="Chromosome 9"/>
</dbReference>
<dbReference type="GeneID" id="3660641"/>
<feature type="transmembrane region" description="Helical" evidence="1">
    <location>
        <begin position="56"/>
        <end position="76"/>
    </location>
</feature>
<sequence length="138" mass="16415">MYRQIRVYVVETVVKEGTAPESEEEREFSHLSYTSLVAALLSTIFFPHKTNDKTQLFIFLLFFTLLIFTICNFPLHFIIHNIYIYIYIYILLIFPLYMGEKKSQHNPPYVFLSFLKSLPTHIKVRILNCQTHYKTPTN</sequence>